<keyword evidence="3" id="KW-1185">Reference proteome</keyword>
<dbReference type="AlphaFoldDB" id="A0A2P5HXW4"/>
<comment type="caution">
    <text evidence="2">The sequence shown here is derived from an EMBL/GenBank/DDBJ whole genome shotgun (WGS) entry which is preliminary data.</text>
</comment>
<keyword evidence="1" id="KW-0472">Membrane</keyword>
<sequence>MSQTITTFNIVAIVVNAILWVINWVIIGVYIKLIWKDDGTYALTLLLHIFMSNTLQATIFSTVIWMMTRDLEIAQ</sequence>
<keyword evidence="1" id="KW-0812">Transmembrane</keyword>
<evidence type="ECO:0000313" key="3">
    <source>
        <dbReference type="Proteomes" id="UP000094444"/>
    </source>
</evidence>
<feature type="transmembrane region" description="Helical" evidence="1">
    <location>
        <begin position="7"/>
        <end position="35"/>
    </location>
</feature>
<organism evidence="2 3">
    <name type="scientific">Diaporthe helianthi</name>
    <dbReference type="NCBI Taxonomy" id="158607"/>
    <lineage>
        <taxon>Eukaryota</taxon>
        <taxon>Fungi</taxon>
        <taxon>Dikarya</taxon>
        <taxon>Ascomycota</taxon>
        <taxon>Pezizomycotina</taxon>
        <taxon>Sordariomycetes</taxon>
        <taxon>Sordariomycetidae</taxon>
        <taxon>Diaporthales</taxon>
        <taxon>Diaporthaceae</taxon>
        <taxon>Diaporthe</taxon>
    </lineage>
</organism>
<dbReference type="EMBL" id="MAVT02000534">
    <property type="protein sequence ID" value="POS75069.1"/>
    <property type="molecule type" value="Genomic_DNA"/>
</dbReference>
<feature type="transmembrane region" description="Helical" evidence="1">
    <location>
        <begin position="41"/>
        <end position="67"/>
    </location>
</feature>
<keyword evidence="1" id="KW-1133">Transmembrane helix</keyword>
<gene>
    <name evidence="2" type="ORF">DHEL01_v206530</name>
</gene>
<accession>A0A2P5HXW4</accession>
<dbReference type="InParanoid" id="A0A2P5HXW4"/>
<dbReference type="Proteomes" id="UP000094444">
    <property type="component" value="Unassembled WGS sequence"/>
</dbReference>
<evidence type="ECO:0008006" key="4">
    <source>
        <dbReference type="Google" id="ProtNLM"/>
    </source>
</evidence>
<name>A0A2P5HXW4_DIAHE</name>
<evidence type="ECO:0000313" key="2">
    <source>
        <dbReference type="EMBL" id="POS75069.1"/>
    </source>
</evidence>
<evidence type="ECO:0000256" key="1">
    <source>
        <dbReference type="SAM" id="Phobius"/>
    </source>
</evidence>
<protein>
    <recommendedName>
        <fullName evidence="4">Integral membrane protein</fullName>
    </recommendedName>
</protein>
<proteinExistence type="predicted"/>
<reference evidence="2" key="1">
    <citation type="submission" date="2017-09" db="EMBL/GenBank/DDBJ databases">
        <title>Polyketide synthases of a Diaporthe helianthi virulent isolate.</title>
        <authorList>
            <person name="Baroncelli R."/>
        </authorList>
    </citation>
    <scope>NUCLEOTIDE SEQUENCE [LARGE SCALE GENOMIC DNA]</scope>
    <source>
        <strain evidence="2">7/96</strain>
    </source>
</reference>